<evidence type="ECO:0000313" key="8">
    <source>
        <dbReference type="EMBL" id="PFX27062.1"/>
    </source>
</evidence>
<evidence type="ECO:0000313" key="9">
    <source>
        <dbReference type="Proteomes" id="UP000225706"/>
    </source>
</evidence>
<dbReference type="OrthoDB" id="5917823at2759"/>
<evidence type="ECO:0000256" key="7">
    <source>
        <dbReference type="SAM" id="Phobius"/>
    </source>
</evidence>
<feature type="transmembrane region" description="Helical" evidence="7">
    <location>
        <begin position="90"/>
        <end position="112"/>
    </location>
</feature>
<name>A0A2B4SEV1_STYPI</name>
<protein>
    <recommendedName>
        <fullName evidence="6">Caveolin</fullName>
    </recommendedName>
</protein>
<dbReference type="STRING" id="50429.A0A2B4SEV1"/>
<reference evidence="9" key="1">
    <citation type="journal article" date="2017" name="bioRxiv">
        <title>Comparative analysis of the genomes of Stylophora pistillata and Acropora digitifera provides evidence for extensive differences between species of corals.</title>
        <authorList>
            <person name="Voolstra C.R."/>
            <person name="Li Y."/>
            <person name="Liew Y.J."/>
            <person name="Baumgarten S."/>
            <person name="Zoccola D."/>
            <person name="Flot J.-F."/>
            <person name="Tambutte S."/>
            <person name="Allemand D."/>
            <person name="Aranda M."/>
        </authorList>
    </citation>
    <scope>NUCLEOTIDE SEQUENCE [LARGE SCALE GENOMIC DNA]</scope>
</reference>
<dbReference type="GO" id="GO:0000139">
    <property type="term" value="C:Golgi membrane"/>
    <property type="evidence" value="ECO:0007669"/>
    <property type="project" value="UniProtKB-SubCell"/>
</dbReference>
<dbReference type="GO" id="GO:0005901">
    <property type="term" value="C:caveola"/>
    <property type="evidence" value="ECO:0007669"/>
    <property type="project" value="UniProtKB-SubCell"/>
</dbReference>
<dbReference type="GO" id="GO:0060090">
    <property type="term" value="F:molecular adaptor activity"/>
    <property type="evidence" value="ECO:0007669"/>
    <property type="project" value="TreeGrafter"/>
</dbReference>
<keyword evidence="7" id="KW-1133">Transmembrane helix</keyword>
<gene>
    <name evidence="8" type="primary">CAV2</name>
    <name evidence="8" type="ORF">AWC38_SpisGene25807</name>
</gene>
<dbReference type="Proteomes" id="UP000225706">
    <property type="component" value="Unassembled WGS sequence"/>
</dbReference>
<evidence type="ECO:0000256" key="5">
    <source>
        <dbReference type="ARBA" id="ARBA00023136"/>
    </source>
</evidence>
<keyword evidence="9" id="KW-1185">Reference proteome</keyword>
<keyword evidence="5 6" id="KW-0472">Membrane</keyword>
<evidence type="ECO:0000256" key="2">
    <source>
        <dbReference type="ARBA" id="ARBA00010988"/>
    </source>
</evidence>
<dbReference type="Pfam" id="PF01146">
    <property type="entry name" value="Caveolin"/>
    <property type="match status" value="1"/>
</dbReference>
<dbReference type="AlphaFoldDB" id="A0A2B4SEV1"/>
<keyword evidence="3 6" id="KW-1003">Cell membrane</keyword>
<evidence type="ECO:0000256" key="4">
    <source>
        <dbReference type="ARBA" id="ARBA00023034"/>
    </source>
</evidence>
<evidence type="ECO:0000256" key="6">
    <source>
        <dbReference type="RuleBase" id="RU000680"/>
    </source>
</evidence>
<comment type="caution">
    <text evidence="8">The sequence shown here is derived from an EMBL/GenBank/DDBJ whole genome shotgun (WGS) entry which is preliminary data.</text>
</comment>
<dbReference type="PANTHER" id="PTHR10844:SF30">
    <property type="entry name" value="CAVEOLIN"/>
    <property type="match status" value="1"/>
</dbReference>
<comment type="similarity">
    <text evidence="2 6">Belongs to the caveolin family.</text>
</comment>
<dbReference type="PANTHER" id="PTHR10844">
    <property type="entry name" value="CAVEOLIN"/>
    <property type="match status" value="1"/>
</dbReference>
<comment type="function">
    <text evidence="6">May act as a scaffolding protein within caveolar membranes. Interacts directly with G-protein alpha subunits and can functionally regulate their activity.</text>
</comment>
<proteinExistence type="inferred from homology"/>
<evidence type="ECO:0000256" key="3">
    <source>
        <dbReference type="ARBA" id="ARBA00022475"/>
    </source>
</evidence>
<keyword evidence="4 6" id="KW-0333">Golgi apparatus</keyword>
<sequence>MKGQITPQTGGMEGETLLNVTEDRDPENNNAYLKVAYTDVICEPTAVRSPKCIHQFTKTIYDGTIFGTYWVLTIVFGGLLSFVYGLTCGALSFMMIWVATPFVRFWLIPLGLYGKIWQFIVRCFYDPLYESCGKIFANININFNARAIQHV</sequence>
<dbReference type="EMBL" id="LSMT01000112">
    <property type="protein sequence ID" value="PFX27062.1"/>
    <property type="molecule type" value="Genomic_DNA"/>
</dbReference>
<accession>A0A2B4SEV1</accession>
<dbReference type="InterPro" id="IPR001612">
    <property type="entry name" value="Caveolin"/>
</dbReference>
<organism evidence="8 9">
    <name type="scientific">Stylophora pistillata</name>
    <name type="common">Smooth cauliflower coral</name>
    <dbReference type="NCBI Taxonomy" id="50429"/>
    <lineage>
        <taxon>Eukaryota</taxon>
        <taxon>Metazoa</taxon>
        <taxon>Cnidaria</taxon>
        <taxon>Anthozoa</taxon>
        <taxon>Hexacorallia</taxon>
        <taxon>Scleractinia</taxon>
        <taxon>Astrocoeniina</taxon>
        <taxon>Pocilloporidae</taxon>
        <taxon>Stylophora</taxon>
    </lineage>
</organism>
<comment type="subcellular location">
    <subcellularLocation>
        <location evidence="1 6">Cell membrane</location>
        <topology evidence="1 6">Peripheral membrane protein</topology>
    </subcellularLocation>
    <subcellularLocation>
        <location evidence="6">Golgi apparatus membrane</location>
        <topology evidence="6">Peripheral membrane protein</topology>
    </subcellularLocation>
    <subcellularLocation>
        <location evidence="6">Membrane</location>
        <location evidence="6">Caveola</location>
        <topology evidence="6">Peripheral membrane protein</topology>
    </subcellularLocation>
</comment>
<evidence type="ECO:0000256" key="1">
    <source>
        <dbReference type="ARBA" id="ARBA00004202"/>
    </source>
</evidence>
<feature type="transmembrane region" description="Helical" evidence="7">
    <location>
        <begin position="65"/>
        <end position="84"/>
    </location>
</feature>
<dbReference type="GO" id="GO:0070836">
    <property type="term" value="P:caveola assembly"/>
    <property type="evidence" value="ECO:0007669"/>
    <property type="project" value="InterPro"/>
</dbReference>
<keyword evidence="7" id="KW-0812">Transmembrane</keyword>